<dbReference type="AlphaFoldDB" id="A0A317MYU4"/>
<protein>
    <submittedName>
        <fullName evidence="3">LysM domain-containing protein</fullName>
    </submittedName>
</protein>
<dbReference type="PANTHER" id="PTHR34700">
    <property type="entry name" value="POTASSIUM BINDING PROTEIN KBP"/>
    <property type="match status" value="1"/>
</dbReference>
<evidence type="ECO:0000313" key="3">
    <source>
        <dbReference type="EMBL" id="PWV64601.1"/>
    </source>
</evidence>
<sequence length="380" mass="41387">MTLPGRMLISALFAGAVGACATQGLDSSAADGAQRTAPPLLATAASARPSEPLKVRSGAPQRYTVVPGDTLWDIAGRFLDQPWRWPEIWHVNPQIANPHRIYPGNVIELYYEGSQPRLRVATTRSGTRVGGTIKLSPQIREEALHEAVPTIQRDLISPFLRQAVVLDSNDWQQAPYLLAGPDPRVTFGARDVVYVRGIEPPAARFWHVYRPAGEYRHPETGESLGFYGLDVGEAELEADGDPATLRLLSTRREALAGDRLLPTARDTDDSVFYFTPKPVAPGVHGYILDVFDGISLIGQYHSVVLSIGKRDGVEVGSVLGGYQAGRVVRDERAPGGGDDVTLPDQKAGILMVYKTFDRVSYALVMSATRDMHVRDRVGAP</sequence>
<dbReference type="SMART" id="SM00257">
    <property type="entry name" value="LysM"/>
    <property type="match status" value="1"/>
</dbReference>
<keyword evidence="1" id="KW-0732">Signal</keyword>
<feature type="signal peptide" evidence="1">
    <location>
        <begin position="1"/>
        <end position="21"/>
    </location>
</feature>
<evidence type="ECO:0000259" key="2">
    <source>
        <dbReference type="PROSITE" id="PS51782"/>
    </source>
</evidence>
<dbReference type="Gene3D" id="3.10.350.10">
    <property type="entry name" value="LysM domain"/>
    <property type="match status" value="1"/>
</dbReference>
<name>A0A317MYU4_9GAMM</name>
<proteinExistence type="predicted"/>
<organism evidence="3 4">
    <name type="scientific">Plasticicumulans acidivorans</name>
    <dbReference type="NCBI Taxonomy" id="886464"/>
    <lineage>
        <taxon>Bacteria</taxon>
        <taxon>Pseudomonadati</taxon>
        <taxon>Pseudomonadota</taxon>
        <taxon>Gammaproteobacteria</taxon>
        <taxon>Candidatus Competibacteraceae</taxon>
        <taxon>Plasticicumulans</taxon>
    </lineage>
</organism>
<evidence type="ECO:0000313" key="4">
    <source>
        <dbReference type="Proteomes" id="UP000246569"/>
    </source>
</evidence>
<gene>
    <name evidence="3" type="ORF">C7443_102251</name>
</gene>
<comment type="caution">
    <text evidence="3">The sequence shown here is derived from an EMBL/GenBank/DDBJ whole genome shotgun (WGS) entry which is preliminary data.</text>
</comment>
<dbReference type="InterPro" id="IPR052196">
    <property type="entry name" value="Bact_Kbp"/>
</dbReference>
<keyword evidence="4" id="KW-1185">Reference proteome</keyword>
<dbReference type="Pfam" id="PF01476">
    <property type="entry name" value="LysM"/>
    <property type="match status" value="1"/>
</dbReference>
<dbReference type="CDD" id="cd00118">
    <property type="entry name" value="LysM"/>
    <property type="match status" value="1"/>
</dbReference>
<dbReference type="PROSITE" id="PS51257">
    <property type="entry name" value="PROKAR_LIPOPROTEIN"/>
    <property type="match status" value="1"/>
</dbReference>
<dbReference type="PANTHER" id="PTHR34700:SF4">
    <property type="entry name" value="PHAGE-LIKE ELEMENT PBSX PROTEIN XKDP"/>
    <property type="match status" value="1"/>
</dbReference>
<dbReference type="SUPFAM" id="SSF54106">
    <property type="entry name" value="LysM domain"/>
    <property type="match status" value="1"/>
</dbReference>
<dbReference type="InterPro" id="IPR036779">
    <property type="entry name" value="LysM_dom_sf"/>
</dbReference>
<feature type="chain" id="PRO_5016248673" evidence="1">
    <location>
        <begin position="22"/>
        <end position="380"/>
    </location>
</feature>
<accession>A0A317MYU4</accession>
<feature type="domain" description="LysM" evidence="2">
    <location>
        <begin position="61"/>
        <end position="109"/>
    </location>
</feature>
<evidence type="ECO:0000256" key="1">
    <source>
        <dbReference type="SAM" id="SignalP"/>
    </source>
</evidence>
<dbReference type="EMBL" id="QGTJ01000002">
    <property type="protein sequence ID" value="PWV64601.1"/>
    <property type="molecule type" value="Genomic_DNA"/>
</dbReference>
<dbReference type="Proteomes" id="UP000246569">
    <property type="component" value="Unassembled WGS sequence"/>
</dbReference>
<dbReference type="PROSITE" id="PS51782">
    <property type="entry name" value="LYSM"/>
    <property type="match status" value="1"/>
</dbReference>
<reference evidence="3 4" key="1">
    <citation type="submission" date="2018-05" db="EMBL/GenBank/DDBJ databases">
        <title>Genomic Encyclopedia of Type Strains, Phase IV (KMG-IV): sequencing the most valuable type-strain genomes for metagenomic binning, comparative biology and taxonomic classification.</title>
        <authorList>
            <person name="Goeker M."/>
        </authorList>
    </citation>
    <scope>NUCLEOTIDE SEQUENCE [LARGE SCALE GENOMIC DNA]</scope>
    <source>
        <strain evidence="3 4">DSM 23606</strain>
    </source>
</reference>
<dbReference type="InterPro" id="IPR018392">
    <property type="entry name" value="LysM"/>
</dbReference>